<dbReference type="RefSeq" id="WP_097839772.1">
    <property type="nucleotide sequence ID" value="NZ_NMTY01000024.1"/>
</dbReference>
<evidence type="ECO:0000313" key="2">
    <source>
        <dbReference type="Proteomes" id="UP000220005"/>
    </source>
</evidence>
<name>A0A2A7ANW6_9FIRM</name>
<comment type="caution">
    <text evidence="1">The sequence shown here is derived from an EMBL/GenBank/DDBJ whole genome shotgun (WGS) entry which is preliminary data.</text>
</comment>
<gene>
    <name evidence="1" type="ORF">CGS58_10075</name>
</gene>
<organism evidence="1 2">
    <name type="scientific">Faecalibacterium prausnitzii</name>
    <dbReference type="NCBI Taxonomy" id="853"/>
    <lineage>
        <taxon>Bacteria</taxon>
        <taxon>Bacillati</taxon>
        <taxon>Bacillota</taxon>
        <taxon>Clostridia</taxon>
        <taxon>Eubacteriales</taxon>
        <taxon>Oscillospiraceae</taxon>
        <taxon>Faecalibacterium</taxon>
    </lineage>
</organism>
<accession>A0A2A7ANW6</accession>
<dbReference type="EMBL" id="NMTY01000024">
    <property type="protein sequence ID" value="PDX80840.1"/>
    <property type="molecule type" value="Genomic_DNA"/>
</dbReference>
<reference evidence="1 2" key="1">
    <citation type="journal article" date="2017" name="Front. Microbiol.">
        <title>New Insights into the Diversity of the Genus Faecalibacterium.</title>
        <authorList>
            <person name="Benevides L."/>
            <person name="Burman S."/>
            <person name="Martin R."/>
            <person name="Robert V."/>
            <person name="Thomas M."/>
            <person name="Miquel S."/>
            <person name="Chain F."/>
            <person name="Sokol H."/>
            <person name="Bermudez-Humaran L.G."/>
            <person name="Morrison M."/>
            <person name="Langella P."/>
            <person name="Azevedo V.A."/>
            <person name="Chatel J.M."/>
            <person name="Soares S."/>
        </authorList>
    </citation>
    <scope>NUCLEOTIDE SEQUENCE [LARGE SCALE GENOMIC DNA]</scope>
    <source>
        <strain evidence="1 2">CNCM I 4575</strain>
    </source>
</reference>
<proteinExistence type="predicted"/>
<evidence type="ECO:0000313" key="1">
    <source>
        <dbReference type="EMBL" id="PDX80840.1"/>
    </source>
</evidence>
<dbReference type="Proteomes" id="UP000220005">
    <property type="component" value="Unassembled WGS sequence"/>
</dbReference>
<sequence>MWDSNDNYDVRDGARGVVRDTCWKGLILALENGQEAFAFFSGLRPGTEVFCTVLKPSNENLRMLVSVDAVLEEELAA</sequence>
<protein>
    <submittedName>
        <fullName evidence="1">Uncharacterized protein</fullName>
    </submittedName>
</protein>
<dbReference type="AlphaFoldDB" id="A0A2A7ANW6"/>